<evidence type="ECO:0000256" key="2">
    <source>
        <dbReference type="ARBA" id="ARBA00023125"/>
    </source>
</evidence>
<dbReference type="InterPro" id="IPR018062">
    <property type="entry name" value="HTH_AraC-typ_CS"/>
</dbReference>
<accession>A0A1M4ZWR9</accession>
<dbReference type="InterPro" id="IPR011256">
    <property type="entry name" value="Reg_factor_effector_dom_sf"/>
</dbReference>
<dbReference type="InterPro" id="IPR018060">
    <property type="entry name" value="HTH_AraC"/>
</dbReference>
<proteinExistence type="predicted"/>
<dbReference type="Gene3D" id="1.10.10.60">
    <property type="entry name" value="Homeodomain-like"/>
    <property type="match status" value="2"/>
</dbReference>
<reference evidence="5 6" key="1">
    <citation type="submission" date="2016-11" db="EMBL/GenBank/DDBJ databases">
        <authorList>
            <person name="Jaros S."/>
            <person name="Januszkiewicz K."/>
            <person name="Wedrychowicz H."/>
        </authorList>
    </citation>
    <scope>NUCLEOTIDE SEQUENCE [LARGE SCALE GENOMIC DNA]</scope>
    <source>
        <strain evidence="5 6">DSM 17459</strain>
    </source>
</reference>
<dbReference type="AlphaFoldDB" id="A0A1M4ZWR9"/>
<keyword evidence="1" id="KW-0805">Transcription regulation</keyword>
<dbReference type="Proteomes" id="UP000184245">
    <property type="component" value="Unassembled WGS sequence"/>
</dbReference>
<sequence>MYAWESIQIAVDYIEAHCGEEIRIEDLASACHLSKFYFQRLFQRLTGKSVMEYIRLRRLARSVRVLREETKKSILEVAVACGFQSHSSFSSVFKEVYGITPDAYRKSEVHLDVYPKPDLSLNHTMADIQEPLVTDQMVLEISRRLVEQDIVFTGQSKLAKAEELGQPKVNMLADLWDTVARDLPANAIGADILTLSDRPGYFNYFVGIEDIWGTGGSETRTMPAGTYIVCRYTAETFELLVDEALYKASRYLYDVWLPAHSLIPENILIQKYFRPFEKDCCIELWAKVKDL</sequence>
<keyword evidence="2" id="KW-0238">DNA-binding</keyword>
<dbReference type="PROSITE" id="PS01124">
    <property type="entry name" value="HTH_ARAC_FAMILY_2"/>
    <property type="match status" value="1"/>
</dbReference>
<dbReference type="InterPro" id="IPR009057">
    <property type="entry name" value="Homeodomain-like_sf"/>
</dbReference>
<feature type="domain" description="HTH araC/xylS-type" evidence="4">
    <location>
        <begin position="8"/>
        <end position="107"/>
    </location>
</feature>
<dbReference type="EMBL" id="FQVI01000017">
    <property type="protein sequence ID" value="SHF22287.1"/>
    <property type="molecule type" value="Genomic_DNA"/>
</dbReference>
<dbReference type="GO" id="GO:0043565">
    <property type="term" value="F:sequence-specific DNA binding"/>
    <property type="evidence" value="ECO:0007669"/>
    <property type="project" value="InterPro"/>
</dbReference>
<dbReference type="PROSITE" id="PS00041">
    <property type="entry name" value="HTH_ARAC_FAMILY_1"/>
    <property type="match status" value="1"/>
</dbReference>
<dbReference type="GO" id="GO:0003700">
    <property type="term" value="F:DNA-binding transcription factor activity"/>
    <property type="evidence" value="ECO:0007669"/>
    <property type="project" value="InterPro"/>
</dbReference>
<evidence type="ECO:0000313" key="5">
    <source>
        <dbReference type="EMBL" id="SHF22287.1"/>
    </source>
</evidence>
<evidence type="ECO:0000256" key="3">
    <source>
        <dbReference type="ARBA" id="ARBA00023163"/>
    </source>
</evidence>
<dbReference type="PANTHER" id="PTHR47504">
    <property type="entry name" value="RIGHT ORIGIN-BINDING PROTEIN"/>
    <property type="match status" value="1"/>
</dbReference>
<dbReference type="PRINTS" id="PR00032">
    <property type="entry name" value="HTHARAC"/>
</dbReference>
<dbReference type="RefSeq" id="WP_072853065.1">
    <property type="nucleotide sequence ID" value="NZ_FQVI01000017.1"/>
</dbReference>
<dbReference type="OrthoDB" id="9801721at2"/>
<keyword evidence="6" id="KW-1185">Reference proteome</keyword>
<name>A0A1M4ZWR9_9CLOT</name>
<dbReference type="InterPro" id="IPR020449">
    <property type="entry name" value="Tscrpt_reg_AraC-type_HTH"/>
</dbReference>
<dbReference type="SUPFAM" id="SSF46689">
    <property type="entry name" value="Homeodomain-like"/>
    <property type="match status" value="2"/>
</dbReference>
<dbReference type="Pfam" id="PF12833">
    <property type="entry name" value="HTH_18"/>
    <property type="match status" value="1"/>
</dbReference>
<evidence type="ECO:0000313" key="6">
    <source>
        <dbReference type="Proteomes" id="UP000184245"/>
    </source>
</evidence>
<organism evidence="5 6">
    <name type="scientific">Lactonifactor longoviformis DSM 17459</name>
    <dbReference type="NCBI Taxonomy" id="1122155"/>
    <lineage>
        <taxon>Bacteria</taxon>
        <taxon>Bacillati</taxon>
        <taxon>Bacillota</taxon>
        <taxon>Clostridia</taxon>
        <taxon>Eubacteriales</taxon>
        <taxon>Clostridiaceae</taxon>
        <taxon>Lactonifactor</taxon>
    </lineage>
</organism>
<evidence type="ECO:0000256" key="1">
    <source>
        <dbReference type="ARBA" id="ARBA00023015"/>
    </source>
</evidence>
<keyword evidence="3" id="KW-0804">Transcription</keyword>
<dbReference type="Gene3D" id="3.20.80.10">
    <property type="entry name" value="Regulatory factor, effector binding domain"/>
    <property type="match status" value="1"/>
</dbReference>
<evidence type="ECO:0000259" key="4">
    <source>
        <dbReference type="PROSITE" id="PS01124"/>
    </source>
</evidence>
<dbReference type="InterPro" id="IPR050959">
    <property type="entry name" value="MarA-like"/>
</dbReference>
<gene>
    <name evidence="5" type="ORF">SAMN02745158_02929</name>
</gene>
<dbReference type="PANTHER" id="PTHR47504:SF5">
    <property type="entry name" value="RIGHT ORIGIN-BINDING PROTEIN"/>
    <property type="match status" value="1"/>
</dbReference>
<dbReference type="SMART" id="SM00342">
    <property type="entry name" value="HTH_ARAC"/>
    <property type="match status" value="1"/>
</dbReference>
<protein>
    <submittedName>
        <fullName evidence="5">AraC family transcriptional regulator</fullName>
    </submittedName>
</protein>
<dbReference type="STRING" id="1122155.SAMN02745158_02929"/>